<feature type="compositionally biased region" description="Basic and acidic residues" evidence="1">
    <location>
        <begin position="91"/>
        <end position="121"/>
    </location>
</feature>
<feature type="region of interest" description="Disordered" evidence="1">
    <location>
        <begin position="1"/>
        <end position="23"/>
    </location>
</feature>
<reference evidence="2 3" key="1">
    <citation type="journal article" date="2020" name="Nature">
        <title>Six reference-quality genomes reveal evolution of bat adaptations.</title>
        <authorList>
            <person name="Jebb D."/>
            <person name="Huang Z."/>
            <person name="Pippel M."/>
            <person name="Hughes G.M."/>
            <person name="Lavrichenko K."/>
            <person name="Devanna P."/>
            <person name="Winkler S."/>
            <person name="Jermiin L.S."/>
            <person name="Skirmuntt E.C."/>
            <person name="Katzourakis A."/>
            <person name="Burkitt-Gray L."/>
            <person name="Ray D.A."/>
            <person name="Sullivan K.A.M."/>
            <person name="Roscito J.G."/>
            <person name="Kirilenko B.M."/>
            <person name="Davalos L.M."/>
            <person name="Corthals A.P."/>
            <person name="Power M.L."/>
            <person name="Jones G."/>
            <person name="Ransome R.D."/>
            <person name="Dechmann D.K.N."/>
            <person name="Locatelli A.G."/>
            <person name="Puechmaille S.J."/>
            <person name="Fedrigo O."/>
            <person name="Jarvis E.D."/>
            <person name="Hiller M."/>
            <person name="Vernes S.C."/>
            <person name="Myers E.W."/>
            <person name="Teeling E.C."/>
        </authorList>
    </citation>
    <scope>NUCLEOTIDE SEQUENCE [LARGE SCALE GENOMIC DNA]</scope>
    <source>
        <strain evidence="2">MRouAeg1</strain>
        <tissue evidence="2">Muscle</tissue>
    </source>
</reference>
<evidence type="ECO:0000313" key="2">
    <source>
        <dbReference type="EMBL" id="KAF6466199.1"/>
    </source>
</evidence>
<name>A0A7J8H2Z2_ROUAE</name>
<feature type="region of interest" description="Disordered" evidence="1">
    <location>
        <begin position="83"/>
        <end position="133"/>
    </location>
</feature>
<proteinExistence type="predicted"/>
<evidence type="ECO:0000256" key="1">
    <source>
        <dbReference type="SAM" id="MobiDB-lite"/>
    </source>
</evidence>
<keyword evidence="3" id="KW-1185">Reference proteome</keyword>
<protein>
    <submittedName>
        <fullName evidence="2">Leucine rich repeat containing 43</fullName>
    </submittedName>
</protein>
<accession>A0A7J8H2Z2</accession>
<comment type="caution">
    <text evidence="2">The sequence shown here is derived from an EMBL/GenBank/DDBJ whole genome shotgun (WGS) entry which is preliminary data.</text>
</comment>
<dbReference type="EMBL" id="JACASE010000005">
    <property type="protein sequence ID" value="KAF6466199.1"/>
    <property type="molecule type" value="Genomic_DNA"/>
</dbReference>
<dbReference type="AlphaFoldDB" id="A0A7J8H2Z2"/>
<evidence type="ECO:0000313" key="3">
    <source>
        <dbReference type="Proteomes" id="UP000593571"/>
    </source>
</evidence>
<dbReference type="Proteomes" id="UP000593571">
    <property type="component" value="Unassembled WGS sequence"/>
</dbReference>
<sequence length="239" mass="26220">MFLTSSDSFLAGSHPPLSSPSAPRTVLFSTVRKPWADVIPCGYEMQHTLRDLVPLKAFLLAGTTVTIVEEKILSWPLVAPPVDSPLPAKKGKGEKDKKEEKSKKGKDGKDKAAKAEQETGKGSKKKKELPKELRQDPPILRVLGRGMVGLEPLLMGEPLVSTVCNFGVIRTVESDKLTFLRDSKNKKAKKAVEPKKSKTKMLALSAFEGDYAPEPLTVEVQVQLSQCRSAEEAFRLMPP</sequence>
<gene>
    <name evidence="2" type="ORF">HJG63_012712</name>
</gene>
<organism evidence="2 3">
    <name type="scientific">Rousettus aegyptiacus</name>
    <name type="common">Egyptian fruit bat</name>
    <name type="synonym">Pteropus aegyptiacus</name>
    <dbReference type="NCBI Taxonomy" id="9407"/>
    <lineage>
        <taxon>Eukaryota</taxon>
        <taxon>Metazoa</taxon>
        <taxon>Chordata</taxon>
        <taxon>Craniata</taxon>
        <taxon>Vertebrata</taxon>
        <taxon>Euteleostomi</taxon>
        <taxon>Mammalia</taxon>
        <taxon>Eutheria</taxon>
        <taxon>Laurasiatheria</taxon>
        <taxon>Chiroptera</taxon>
        <taxon>Yinpterochiroptera</taxon>
        <taxon>Pteropodoidea</taxon>
        <taxon>Pteropodidae</taxon>
        <taxon>Rousettinae</taxon>
        <taxon>Rousettus</taxon>
    </lineage>
</organism>